<dbReference type="PANTHER" id="PTHR30136">
    <property type="entry name" value="HELIX-TURN-HELIX TRANSCRIPTIONAL REGULATOR, ICLR FAMILY"/>
    <property type="match status" value="1"/>
</dbReference>
<dbReference type="SUPFAM" id="SSF46785">
    <property type="entry name" value="Winged helix' DNA-binding domain"/>
    <property type="match status" value="1"/>
</dbReference>
<dbReference type="InterPro" id="IPR029016">
    <property type="entry name" value="GAF-like_dom_sf"/>
</dbReference>
<dbReference type="Gene3D" id="1.10.10.10">
    <property type="entry name" value="Winged helix-like DNA-binding domain superfamily/Winged helix DNA-binding domain"/>
    <property type="match status" value="1"/>
</dbReference>
<dbReference type="InterPro" id="IPR014757">
    <property type="entry name" value="Tscrpt_reg_IclR_C"/>
</dbReference>
<reference evidence="6" key="1">
    <citation type="submission" date="2023-06" db="EMBL/GenBank/DDBJ databases">
        <authorList>
            <person name="Jiang Y."/>
            <person name="Liu Q."/>
        </authorList>
    </citation>
    <scope>NUCLEOTIDE SEQUENCE</scope>
    <source>
        <strain evidence="6">CGMCC 1.12090</strain>
    </source>
</reference>
<protein>
    <submittedName>
        <fullName evidence="6">Helix-turn-helix domain-containing protein</fullName>
    </submittedName>
</protein>
<dbReference type="PROSITE" id="PS51077">
    <property type="entry name" value="HTH_ICLR"/>
    <property type="match status" value="1"/>
</dbReference>
<dbReference type="InterPro" id="IPR050707">
    <property type="entry name" value="HTH_MetabolicPath_Reg"/>
</dbReference>
<dbReference type="InterPro" id="IPR036388">
    <property type="entry name" value="WH-like_DNA-bd_sf"/>
</dbReference>
<dbReference type="Pfam" id="PF01614">
    <property type="entry name" value="IclR_C"/>
    <property type="match status" value="1"/>
</dbReference>
<dbReference type="PROSITE" id="PS51078">
    <property type="entry name" value="ICLR_ED"/>
    <property type="match status" value="1"/>
</dbReference>
<keyword evidence="3" id="KW-0804">Transcription</keyword>
<evidence type="ECO:0000313" key="7">
    <source>
        <dbReference type="Proteomes" id="UP001169027"/>
    </source>
</evidence>
<proteinExistence type="predicted"/>
<name>A0ABT8S9Y6_9BURK</name>
<dbReference type="SUPFAM" id="SSF55781">
    <property type="entry name" value="GAF domain-like"/>
    <property type="match status" value="1"/>
</dbReference>
<gene>
    <name evidence="6" type="ORF">Q2T77_25265</name>
</gene>
<dbReference type="InterPro" id="IPR036390">
    <property type="entry name" value="WH_DNA-bd_sf"/>
</dbReference>
<keyword evidence="7" id="KW-1185">Reference proteome</keyword>
<feature type="domain" description="HTH iclR-type" evidence="4">
    <location>
        <begin position="3"/>
        <end position="65"/>
    </location>
</feature>
<accession>A0ABT8S9Y6</accession>
<dbReference type="InterPro" id="IPR005471">
    <property type="entry name" value="Tscrpt_reg_IclR_N"/>
</dbReference>
<dbReference type="SMART" id="SM00346">
    <property type="entry name" value="HTH_ICLR"/>
    <property type="match status" value="1"/>
</dbReference>
<evidence type="ECO:0000256" key="2">
    <source>
        <dbReference type="ARBA" id="ARBA00023125"/>
    </source>
</evidence>
<sequence>MSVKSAEGVFSVLHALAAAAEPKSASELAHTARLPLTSASRAIATLEAAGFARRVNGAARFELGNAAQVLAYAFMSQFPIRDAALPYLQQLVTVSGVSTSLFVRLGRYAVRVAFIAGTNSVINVNALGEARLLSEGAAGLAMLAHCDLLESSLMPSDSSRESIEARLEEIRSRGHAWEESTLEQGGHDLGVALLDSASKPLACVVLEGVTAEQSTFLTPPLQAVFLELQRRLEGDSELLQSHYAHVEHTRIELGPDLSLRAG</sequence>
<feature type="domain" description="IclR-ED" evidence="5">
    <location>
        <begin position="66"/>
        <end position="234"/>
    </location>
</feature>
<evidence type="ECO:0000256" key="1">
    <source>
        <dbReference type="ARBA" id="ARBA00023015"/>
    </source>
</evidence>
<evidence type="ECO:0000259" key="5">
    <source>
        <dbReference type="PROSITE" id="PS51078"/>
    </source>
</evidence>
<keyword evidence="2" id="KW-0238">DNA-binding</keyword>
<evidence type="ECO:0000256" key="3">
    <source>
        <dbReference type="ARBA" id="ARBA00023163"/>
    </source>
</evidence>
<dbReference type="EMBL" id="JAUKVY010000021">
    <property type="protein sequence ID" value="MDO1535598.1"/>
    <property type="molecule type" value="Genomic_DNA"/>
</dbReference>
<keyword evidence="1" id="KW-0805">Transcription regulation</keyword>
<dbReference type="RefSeq" id="WP_301813364.1">
    <property type="nucleotide sequence ID" value="NZ_JAUJZH010000021.1"/>
</dbReference>
<dbReference type="Pfam" id="PF09339">
    <property type="entry name" value="HTH_IclR"/>
    <property type="match status" value="1"/>
</dbReference>
<evidence type="ECO:0000259" key="4">
    <source>
        <dbReference type="PROSITE" id="PS51077"/>
    </source>
</evidence>
<dbReference type="Proteomes" id="UP001169027">
    <property type="component" value="Unassembled WGS sequence"/>
</dbReference>
<organism evidence="6 7">
    <name type="scientific">Variovorax ginsengisoli</name>
    <dbReference type="NCBI Taxonomy" id="363844"/>
    <lineage>
        <taxon>Bacteria</taxon>
        <taxon>Pseudomonadati</taxon>
        <taxon>Pseudomonadota</taxon>
        <taxon>Betaproteobacteria</taxon>
        <taxon>Burkholderiales</taxon>
        <taxon>Comamonadaceae</taxon>
        <taxon>Variovorax</taxon>
    </lineage>
</organism>
<dbReference type="Gene3D" id="3.30.450.40">
    <property type="match status" value="1"/>
</dbReference>
<dbReference type="PANTHER" id="PTHR30136:SF24">
    <property type="entry name" value="HTH-TYPE TRANSCRIPTIONAL REPRESSOR ALLR"/>
    <property type="match status" value="1"/>
</dbReference>
<comment type="caution">
    <text evidence="6">The sequence shown here is derived from an EMBL/GenBank/DDBJ whole genome shotgun (WGS) entry which is preliminary data.</text>
</comment>
<evidence type="ECO:0000313" key="6">
    <source>
        <dbReference type="EMBL" id="MDO1535598.1"/>
    </source>
</evidence>